<evidence type="ECO:0000256" key="1">
    <source>
        <dbReference type="SAM" id="MobiDB-lite"/>
    </source>
</evidence>
<proteinExistence type="predicted"/>
<feature type="compositionally biased region" description="Basic and acidic residues" evidence="1">
    <location>
        <begin position="1"/>
        <end position="13"/>
    </location>
</feature>
<evidence type="ECO:0000313" key="2">
    <source>
        <dbReference type="EMBL" id="GBN72423.1"/>
    </source>
</evidence>
<keyword evidence="3" id="KW-1185">Reference proteome</keyword>
<dbReference type="EMBL" id="BGPR01016266">
    <property type="protein sequence ID" value="GBN72423.1"/>
    <property type="molecule type" value="Genomic_DNA"/>
</dbReference>
<sequence length="87" mass="9465">MEEKEIIARDQGRESVPITAATSGVRQLSNTSGDDRMEVADGGRKNRSRRTGGLRSRCLAGEGGETPSMDSGFTPSDLQKRQDVRKI</sequence>
<organism evidence="2 3">
    <name type="scientific">Araneus ventricosus</name>
    <name type="common">Orbweaver spider</name>
    <name type="synonym">Epeira ventricosa</name>
    <dbReference type="NCBI Taxonomy" id="182803"/>
    <lineage>
        <taxon>Eukaryota</taxon>
        <taxon>Metazoa</taxon>
        <taxon>Ecdysozoa</taxon>
        <taxon>Arthropoda</taxon>
        <taxon>Chelicerata</taxon>
        <taxon>Arachnida</taxon>
        <taxon>Araneae</taxon>
        <taxon>Araneomorphae</taxon>
        <taxon>Entelegynae</taxon>
        <taxon>Araneoidea</taxon>
        <taxon>Araneidae</taxon>
        <taxon>Araneus</taxon>
    </lineage>
</organism>
<accession>A0A4Y2R9N9</accession>
<name>A0A4Y2R9N9_ARAVE</name>
<feature type="compositionally biased region" description="Polar residues" evidence="1">
    <location>
        <begin position="20"/>
        <end position="32"/>
    </location>
</feature>
<reference evidence="2 3" key="1">
    <citation type="journal article" date="2019" name="Sci. Rep.">
        <title>Orb-weaving spider Araneus ventricosus genome elucidates the spidroin gene catalogue.</title>
        <authorList>
            <person name="Kono N."/>
            <person name="Nakamura H."/>
            <person name="Ohtoshi R."/>
            <person name="Moran D.A.P."/>
            <person name="Shinohara A."/>
            <person name="Yoshida Y."/>
            <person name="Fujiwara M."/>
            <person name="Mori M."/>
            <person name="Tomita M."/>
            <person name="Arakawa K."/>
        </authorList>
    </citation>
    <scope>NUCLEOTIDE SEQUENCE [LARGE SCALE GENOMIC DNA]</scope>
</reference>
<feature type="compositionally biased region" description="Basic and acidic residues" evidence="1">
    <location>
        <begin position="78"/>
        <end position="87"/>
    </location>
</feature>
<feature type="region of interest" description="Disordered" evidence="1">
    <location>
        <begin position="1"/>
        <end position="87"/>
    </location>
</feature>
<gene>
    <name evidence="2" type="ORF">AVEN_273743_1</name>
</gene>
<dbReference type="Proteomes" id="UP000499080">
    <property type="component" value="Unassembled WGS sequence"/>
</dbReference>
<dbReference type="AlphaFoldDB" id="A0A4Y2R9N9"/>
<comment type="caution">
    <text evidence="2">The sequence shown here is derived from an EMBL/GenBank/DDBJ whole genome shotgun (WGS) entry which is preliminary data.</text>
</comment>
<evidence type="ECO:0000313" key="3">
    <source>
        <dbReference type="Proteomes" id="UP000499080"/>
    </source>
</evidence>
<feature type="compositionally biased region" description="Polar residues" evidence="1">
    <location>
        <begin position="68"/>
        <end position="77"/>
    </location>
</feature>
<protein>
    <submittedName>
        <fullName evidence="2">Uncharacterized protein</fullName>
    </submittedName>
</protein>
<feature type="compositionally biased region" description="Basic and acidic residues" evidence="1">
    <location>
        <begin position="33"/>
        <end position="44"/>
    </location>
</feature>